<evidence type="ECO:0000259" key="2">
    <source>
        <dbReference type="Pfam" id="PF03107"/>
    </source>
</evidence>
<evidence type="ECO:0000313" key="3">
    <source>
        <dbReference type="EMBL" id="KAG6509593.1"/>
    </source>
</evidence>
<keyword evidence="4" id="KW-1185">Reference proteome</keyword>
<dbReference type="InterPro" id="IPR004146">
    <property type="entry name" value="DC1"/>
</dbReference>
<feature type="domain" description="DC1" evidence="2">
    <location>
        <begin position="76"/>
        <end position="127"/>
    </location>
</feature>
<accession>A0A8J5LE41</accession>
<protein>
    <recommendedName>
        <fullName evidence="2">DC1 domain-containing protein</fullName>
    </recommendedName>
</protein>
<proteinExistence type="predicted"/>
<dbReference type="PANTHER" id="PTHR47841">
    <property type="entry name" value="DIACYLGLYCEROL KINASE THETA-LIKE-RELATED"/>
    <property type="match status" value="1"/>
</dbReference>
<sequence length="367" mass="39694">MDRRPSAERLQAGEQRGVFHFTHPFHMLTQVDSPYLFTCAGCKEYGAGSRFRCQTCCGFELHDFCALAPPALRHHPFHPNHQLAFFAKTGGGFLRPRSCDVCGRAARGFAFRCTAASCGFEMHPCCAAMRAEMNFPALHQHPLALALSPPAAAAAACGLCQRKRSGLAYRCAACGYSLHAACAKDSVNGLLAHGFRSPPEKPSKLGAAARVATQALFGIIGGLIEGIGEGIGEAFVDSIGRAPQNTTILAGNYLPCSHCSDQEEGATSGYLLVHCRSAITAEMVAELVRYRLSVVQDSCCWKQWVEVGHDAACDNVSEEIGQGYWRSTTSSFLWRSHCCASSFNNKRELHRRGEEQGSGQRRSTGGI</sequence>
<gene>
    <name evidence="3" type="ORF">ZIOFF_027593</name>
</gene>
<comment type="caution">
    <text evidence="3">The sequence shown here is derived from an EMBL/GenBank/DDBJ whole genome shotgun (WGS) entry which is preliminary data.</text>
</comment>
<dbReference type="AlphaFoldDB" id="A0A8J5LE41"/>
<evidence type="ECO:0000313" key="4">
    <source>
        <dbReference type="Proteomes" id="UP000734854"/>
    </source>
</evidence>
<reference evidence="3 4" key="1">
    <citation type="submission" date="2020-08" db="EMBL/GenBank/DDBJ databases">
        <title>Plant Genome Project.</title>
        <authorList>
            <person name="Zhang R.-G."/>
        </authorList>
    </citation>
    <scope>NUCLEOTIDE SEQUENCE [LARGE SCALE GENOMIC DNA]</scope>
    <source>
        <tissue evidence="3">Rhizome</tissue>
    </source>
</reference>
<name>A0A8J5LE41_ZINOF</name>
<dbReference type="EMBL" id="JACMSC010000008">
    <property type="protein sequence ID" value="KAG6509593.1"/>
    <property type="molecule type" value="Genomic_DNA"/>
</dbReference>
<dbReference type="Proteomes" id="UP000734854">
    <property type="component" value="Unassembled WGS sequence"/>
</dbReference>
<dbReference type="InterPro" id="IPR046349">
    <property type="entry name" value="C1-like_sf"/>
</dbReference>
<dbReference type="SUPFAM" id="SSF57889">
    <property type="entry name" value="Cysteine-rich domain"/>
    <property type="match status" value="2"/>
</dbReference>
<dbReference type="Pfam" id="PF03107">
    <property type="entry name" value="C1_2"/>
    <property type="match status" value="2"/>
</dbReference>
<feature type="domain" description="DC1" evidence="2">
    <location>
        <begin position="138"/>
        <end position="183"/>
    </location>
</feature>
<organism evidence="3 4">
    <name type="scientific">Zingiber officinale</name>
    <name type="common">Ginger</name>
    <name type="synonym">Amomum zingiber</name>
    <dbReference type="NCBI Taxonomy" id="94328"/>
    <lineage>
        <taxon>Eukaryota</taxon>
        <taxon>Viridiplantae</taxon>
        <taxon>Streptophyta</taxon>
        <taxon>Embryophyta</taxon>
        <taxon>Tracheophyta</taxon>
        <taxon>Spermatophyta</taxon>
        <taxon>Magnoliopsida</taxon>
        <taxon>Liliopsida</taxon>
        <taxon>Zingiberales</taxon>
        <taxon>Zingiberaceae</taxon>
        <taxon>Zingiber</taxon>
    </lineage>
</organism>
<dbReference type="PANTHER" id="PTHR47841:SF3">
    <property type="entry name" value="OS09G0492800 PROTEIN"/>
    <property type="match status" value="1"/>
</dbReference>
<evidence type="ECO:0000256" key="1">
    <source>
        <dbReference type="ARBA" id="ARBA00022737"/>
    </source>
</evidence>
<keyword evidence="1" id="KW-0677">Repeat</keyword>